<feature type="compositionally biased region" description="Low complexity" evidence="1">
    <location>
        <begin position="1"/>
        <end position="18"/>
    </location>
</feature>
<dbReference type="EMBL" id="JAMKFB020000007">
    <property type="protein sequence ID" value="KAL0189439.1"/>
    <property type="molecule type" value="Genomic_DNA"/>
</dbReference>
<name>A0ABD0QT94_CIRMR</name>
<evidence type="ECO:0000313" key="3">
    <source>
        <dbReference type="Proteomes" id="UP001529510"/>
    </source>
</evidence>
<dbReference type="Proteomes" id="UP001529510">
    <property type="component" value="Unassembled WGS sequence"/>
</dbReference>
<feature type="non-terminal residue" evidence="2">
    <location>
        <position position="60"/>
    </location>
</feature>
<keyword evidence="3" id="KW-1185">Reference proteome</keyword>
<accession>A0ABD0QT94</accession>
<organism evidence="2 3">
    <name type="scientific">Cirrhinus mrigala</name>
    <name type="common">Mrigala</name>
    <dbReference type="NCBI Taxonomy" id="683832"/>
    <lineage>
        <taxon>Eukaryota</taxon>
        <taxon>Metazoa</taxon>
        <taxon>Chordata</taxon>
        <taxon>Craniata</taxon>
        <taxon>Vertebrata</taxon>
        <taxon>Euteleostomi</taxon>
        <taxon>Actinopterygii</taxon>
        <taxon>Neopterygii</taxon>
        <taxon>Teleostei</taxon>
        <taxon>Ostariophysi</taxon>
        <taxon>Cypriniformes</taxon>
        <taxon>Cyprinidae</taxon>
        <taxon>Labeoninae</taxon>
        <taxon>Labeonini</taxon>
        <taxon>Cirrhinus</taxon>
    </lineage>
</organism>
<proteinExistence type="predicted"/>
<feature type="non-terminal residue" evidence="2">
    <location>
        <position position="1"/>
    </location>
</feature>
<reference evidence="2 3" key="1">
    <citation type="submission" date="2024-05" db="EMBL/GenBank/DDBJ databases">
        <title>Genome sequencing and assembly of Indian major carp, Cirrhinus mrigala (Hamilton, 1822).</title>
        <authorList>
            <person name="Mohindra V."/>
            <person name="Chowdhury L.M."/>
            <person name="Lal K."/>
            <person name="Jena J.K."/>
        </authorList>
    </citation>
    <scope>NUCLEOTIDE SEQUENCE [LARGE SCALE GENOMIC DNA]</scope>
    <source>
        <strain evidence="2">CM1030</strain>
        <tissue evidence="2">Blood</tissue>
    </source>
</reference>
<evidence type="ECO:0000256" key="1">
    <source>
        <dbReference type="SAM" id="MobiDB-lite"/>
    </source>
</evidence>
<comment type="caution">
    <text evidence="2">The sequence shown here is derived from an EMBL/GenBank/DDBJ whole genome shotgun (WGS) entry which is preliminary data.</text>
</comment>
<protein>
    <submittedName>
        <fullName evidence="2">Uncharacterized protein</fullName>
    </submittedName>
</protein>
<sequence length="60" mass="6278">FPSSHSSLSDFDPSSFEFGSSPQGSMTEPAPRPSKIYRASLAEPGSALTKPTSMPSATET</sequence>
<feature type="region of interest" description="Disordered" evidence="1">
    <location>
        <begin position="1"/>
        <end position="60"/>
    </location>
</feature>
<dbReference type="AlphaFoldDB" id="A0ABD0QT94"/>
<gene>
    <name evidence="2" type="ORF">M9458_016538</name>
</gene>
<evidence type="ECO:0000313" key="2">
    <source>
        <dbReference type="EMBL" id="KAL0189439.1"/>
    </source>
</evidence>
<feature type="compositionally biased region" description="Polar residues" evidence="1">
    <location>
        <begin position="49"/>
        <end position="60"/>
    </location>
</feature>